<keyword evidence="4" id="KW-0472">Membrane</keyword>
<dbReference type="Gene3D" id="3.10.105.10">
    <property type="entry name" value="Dipeptide-binding Protein, Domain 3"/>
    <property type="match status" value="2"/>
</dbReference>
<feature type="signal peptide" evidence="5">
    <location>
        <begin position="1"/>
        <end position="21"/>
    </location>
</feature>
<dbReference type="Pfam" id="PF04069">
    <property type="entry name" value="OpuAC"/>
    <property type="match status" value="1"/>
</dbReference>
<keyword evidence="2" id="KW-0813">Transport</keyword>
<dbReference type="Gene3D" id="3.40.190.100">
    <property type="entry name" value="Glycine betaine-binding periplasmic protein, domain 2"/>
    <property type="match status" value="1"/>
</dbReference>
<dbReference type="GO" id="GO:0031460">
    <property type="term" value="P:glycine betaine transport"/>
    <property type="evidence" value="ECO:0007669"/>
    <property type="project" value="TreeGrafter"/>
</dbReference>
<dbReference type="EMBL" id="FXBJ01000002">
    <property type="protein sequence ID" value="SMH38401.1"/>
    <property type="molecule type" value="Genomic_DNA"/>
</dbReference>
<name>A0A1X7NLL5_9LACT</name>
<gene>
    <name evidence="7" type="ORF">SAMN04488700_2131</name>
</gene>
<dbReference type="GO" id="GO:0005275">
    <property type="term" value="F:amine transmembrane transporter activity"/>
    <property type="evidence" value="ECO:0007669"/>
    <property type="project" value="TreeGrafter"/>
</dbReference>
<dbReference type="CDD" id="cd13639">
    <property type="entry name" value="PBP2_OpuAC_like"/>
    <property type="match status" value="1"/>
</dbReference>
<dbReference type="PANTHER" id="PTHR47737:SF1">
    <property type="entry name" value="GLYCINE BETAINE_PROLINE BETAINE TRANSPORT SYSTEM PERMEASE PROTEIN PROW"/>
    <property type="match status" value="1"/>
</dbReference>
<evidence type="ECO:0000313" key="7">
    <source>
        <dbReference type="EMBL" id="SMH38401.1"/>
    </source>
</evidence>
<keyword evidence="5" id="KW-0732">Signal</keyword>
<evidence type="ECO:0000256" key="3">
    <source>
        <dbReference type="ARBA" id="ARBA00022475"/>
    </source>
</evidence>
<feature type="chain" id="PRO_5039010037" evidence="5">
    <location>
        <begin position="22"/>
        <end position="297"/>
    </location>
</feature>
<accession>A0A1X7NLL5</accession>
<keyword evidence="8" id="KW-1185">Reference proteome</keyword>
<evidence type="ECO:0000256" key="5">
    <source>
        <dbReference type="SAM" id="SignalP"/>
    </source>
</evidence>
<dbReference type="PROSITE" id="PS51257">
    <property type="entry name" value="PROKAR_LIPOPROTEIN"/>
    <property type="match status" value="1"/>
</dbReference>
<keyword evidence="3" id="KW-1003">Cell membrane</keyword>
<dbReference type="GO" id="GO:0043190">
    <property type="term" value="C:ATP-binding cassette (ABC) transporter complex"/>
    <property type="evidence" value="ECO:0007669"/>
    <property type="project" value="InterPro"/>
</dbReference>
<dbReference type="STRING" id="1073423.SAMN04488700_2131"/>
<dbReference type="AlphaFoldDB" id="A0A1X7NLL5"/>
<proteinExistence type="predicted"/>
<evidence type="ECO:0000259" key="6">
    <source>
        <dbReference type="Pfam" id="PF04069"/>
    </source>
</evidence>
<reference evidence="7 8" key="1">
    <citation type="submission" date="2017-04" db="EMBL/GenBank/DDBJ databases">
        <authorList>
            <person name="Afonso C.L."/>
            <person name="Miller P.J."/>
            <person name="Scott M.A."/>
            <person name="Spackman E."/>
            <person name="Goraichik I."/>
            <person name="Dimitrov K.M."/>
            <person name="Suarez D.L."/>
            <person name="Swayne D.E."/>
        </authorList>
    </citation>
    <scope>NUCLEOTIDE SEQUENCE [LARGE SCALE GENOMIC DNA]</scope>
    <source>
        <strain evidence="7 8">LMG26642</strain>
    </source>
</reference>
<dbReference type="InterPro" id="IPR007210">
    <property type="entry name" value="ABC_Gly_betaine_transp_sub-bd"/>
</dbReference>
<organism evidence="7 8">
    <name type="scientific">Carnobacterium iners</name>
    <dbReference type="NCBI Taxonomy" id="1073423"/>
    <lineage>
        <taxon>Bacteria</taxon>
        <taxon>Bacillati</taxon>
        <taxon>Bacillota</taxon>
        <taxon>Bacilli</taxon>
        <taxon>Lactobacillales</taxon>
        <taxon>Carnobacteriaceae</taxon>
        <taxon>Carnobacterium</taxon>
    </lineage>
</organism>
<feature type="domain" description="ABC-type glycine betaine transport system substrate-binding" evidence="6">
    <location>
        <begin position="42"/>
        <end position="282"/>
    </location>
</feature>
<protein>
    <submittedName>
        <fullName evidence="7">Glycine betaine/proline transport system substrate-binding protein</fullName>
    </submittedName>
</protein>
<evidence type="ECO:0000256" key="4">
    <source>
        <dbReference type="ARBA" id="ARBA00023136"/>
    </source>
</evidence>
<comment type="subcellular location">
    <subcellularLocation>
        <location evidence="1">Cell membrane</location>
    </subcellularLocation>
</comment>
<evidence type="ECO:0000313" key="8">
    <source>
        <dbReference type="Proteomes" id="UP000193435"/>
    </source>
</evidence>
<dbReference type="Proteomes" id="UP000193435">
    <property type="component" value="Unassembled WGS sequence"/>
</dbReference>
<dbReference type="GO" id="GO:0015226">
    <property type="term" value="F:carnitine transmembrane transporter activity"/>
    <property type="evidence" value="ECO:0007669"/>
    <property type="project" value="TreeGrafter"/>
</dbReference>
<evidence type="ECO:0000256" key="2">
    <source>
        <dbReference type="ARBA" id="ARBA00022448"/>
    </source>
</evidence>
<sequence length="297" mass="32703">MRKKEYKYLGIITGLALSIFAAGCSTDNSKVINDDSVGKGQEIDLAYVEWDTEIASTNVIGTVLEELGYDINLIPLDNAVMWEAISTGEADAMVAAWLPDTHAAHYKNYRGNLVNLGENLGGAKLGLVVPKYMDVDSIEDLTNEANKTITSIEPGAGIVAAAETAVEEYDSLSGWDLDTSSSGAMVVALKKAIENEEEIIITGWSPHWKFSTYDLKYLEDPKKAFGGTETINTMVRTDLEKDMPEAYKVLDQFNWTKEDVESVMLPISEGEDPKDAAKEWIKDNSDKVEAWTKDVVK</sequence>
<dbReference type="PANTHER" id="PTHR47737">
    <property type="entry name" value="GLYCINE BETAINE/PROLINE BETAINE TRANSPORT SYSTEM PERMEASE PROTEIN PROW"/>
    <property type="match status" value="1"/>
</dbReference>
<evidence type="ECO:0000256" key="1">
    <source>
        <dbReference type="ARBA" id="ARBA00004236"/>
    </source>
</evidence>
<dbReference type="GO" id="GO:0015871">
    <property type="term" value="P:choline transport"/>
    <property type="evidence" value="ECO:0007669"/>
    <property type="project" value="TreeGrafter"/>
</dbReference>
<dbReference type="SUPFAM" id="SSF53850">
    <property type="entry name" value="Periplasmic binding protein-like II"/>
    <property type="match status" value="1"/>
</dbReference>